<dbReference type="Gene3D" id="3.30.870.10">
    <property type="entry name" value="Endonuclease Chain A"/>
    <property type="match status" value="1"/>
</dbReference>
<keyword evidence="2" id="KW-1185">Reference proteome</keyword>
<dbReference type="CDD" id="cd09117">
    <property type="entry name" value="PLDc_Bfil_DEXD_like"/>
    <property type="match status" value="1"/>
</dbReference>
<organism evidence="1 2">
    <name type="scientific">Acetobacter oeni</name>
    <dbReference type="NCBI Taxonomy" id="304077"/>
    <lineage>
        <taxon>Bacteria</taxon>
        <taxon>Pseudomonadati</taxon>
        <taxon>Pseudomonadota</taxon>
        <taxon>Alphaproteobacteria</taxon>
        <taxon>Acetobacterales</taxon>
        <taxon>Acetobacteraceae</taxon>
        <taxon>Acetobacter</taxon>
    </lineage>
</organism>
<name>A0A511XQR5_9PROT</name>
<evidence type="ECO:0000313" key="2">
    <source>
        <dbReference type="Proteomes" id="UP000321746"/>
    </source>
</evidence>
<dbReference type="RefSeq" id="WP_146892909.1">
    <property type="nucleotide sequence ID" value="NZ_BJYG01000085.1"/>
</dbReference>
<dbReference type="Proteomes" id="UP000321746">
    <property type="component" value="Unassembled WGS sequence"/>
</dbReference>
<dbReference type="EMBL" id="BJYG01000085">
    <property type="protein sequence ID" value="GEN65282.1"/>
    <property type="molecule type" value="Genomic_DNA"/>
</dbReference>
<dbReference type="AlphaFoldDB" id="A0A511XQR5"/>
<sequence>MPIIVDGPELSRRVKIAMNDAHSACFAVAFWGRGAADEIGIREEMSVRIVCNLLSGGTNPSEIRTLIQRGASVRQLNNLHSKIGVVDKLCFLGSSNMSTNGLGSEGSQTGWLETNIVFEENHSEFIERFEDFWARSTKIEEIHLLKAQEAWAARRRGDAAVAAIYQQRSIVDVLRDAPEHLDALNVQMVVYDRVIEKEDIDIIERANIEAQKKYGEMFETYWDWSSMATEAQKSYLIDFDRPARGQIAGGEIYRRNTKEFPDFQQDGETFNPAFKIDDIEGITVGAKDKVVIRAAFYAYVRDGAIGEGDNFYNFPISELAPYIFPKK</sequence>
<evidence type="ECO:0000313" key="1">
    <source>
        <dbReference type="EMBL" id="GEN65282.1"/>
    </source>
</evidence>
<accession>A0A511XQR5</accession>
<dbReference type="OrthoDB" id="6933556at2"/>
<comment type="caution">
    <text evidence="1">The sequence shown here is derived from an EMBL/GenBank/DDBJ whole genome shotgun (WGS) entry which is preliminary data.</text>
</comment>
<proteinExistence type="predicted"/>
<protein>
    <submittedName>
        <fullName evidence="1">Uncharacterized protein</fullName>
    </submittedName>
</protein>
<gene>
    <name evidence="1" type="ORF">AOE01nite_35060</name>
</gene>
<dbReference type="SUPFAM" id="SSF56024">
    <property type="entry name" value="Phospholipase D/nuclease"/>
    <property type="match status" value="1"/>
</dbReference>
<reference evidence="1 2" key="1">
    <citation type="submission" date="2019-07" db="EMBL/GenBank/DDBJ databases">
        <title>Whole genome shotgun sequence of Acetobacter oeni NBRC 105207.</title>
        <authorList>
            <person name="Hosoyama A."/>
            <person name="Uohara A."/>
            <person name="Ohji S."/>
            <person name="Ichikawa N."/>
        </authorList>
    </citation>
    <scope>NUCLEOTIDE SEQUENCE [LARGE SCALE GENOMIC DNA]</scope>
    <source>
        <strain evidence="1 2">NBRC 105207</strain>
    </source>
</reference>